<evidence type="ECO:0000313" key="3">
    <source>
        <dbReference type="Proteomes" id="UP000623678"/>
    </source>
</evidence>
<proteinExistence type="predicted"/>
<keyword evidence="1" id="KW-1133">Transmembrane helix</keyword>
<feature type="transmembrane region" description="Helical" evidence="1">
    <location>
        <begin position="15"/>
        <end position="39"/>
    </location>
</feature>
<keyword evidence="3" id="KW-1185">Reference proteome</keyword>
<keyword evidence="1" id="KW-0812">Transmembrane</keyword>
<evidence type="ECO:0000256" key="1">
    <source>
        <dbReference type="SAM" id="Phobius"/>
    </source>
</evidence>
<dbReference type="Proteomes" id="UP000623678">
    <property type="component" value="Unassembled WGS sequence"/>
</dbReference>
<organism evidence="2 3">
    <name type="scientific">Youxingia wuxianensis</name>
    <dbReference type="NCBI Taxonomy" id="2763678"/>
    <lineage>
        <taxon>Bacteria</taxon>
        <taxon>Bacillati</taxon>
        <taxon>Bacillota</taxon>
        <taxon>Clostridia</taxon>
        <taxon>Eubacteriales</taxon>
        <taxon>Oscillospiraceae</taxon>
        <taxon>Youxingia</taxon>
    </lineage>
</organism>
<accession>A0A926EQK1</accession>
<dbReference type="EMBL" id="JACRTD010000007">
    <property type="protein sequence ID" value="MBC8585921.1"/>
    <property type="molecule type" value="Genomic_DNA"/>
</dbReference>
<sequence length="45" mass="4954">MRTFRDYSTVSSWRGIAAVVFVAAATMIAAVFGVMAMLIMNKDPR</sequence>
<reference evidence="2" key="1">
    <citation type="submission" date="2020-08" db="EMBL/GenBank/DDBJ databases">
        <title>Genome public.</title>
        <authorList>
            <person name="Liu C."/>
            <person name="Sun Q."/>
        </authorList>
    </citation>
    <scope>NUCLEOTIDE SEQUENCE</scope>
    <source>
        <strain evidence="2">NSJ-64</strain>
    </source>
</reference>
<name>A0A926EQK1_9FIRM</name>
<gene>
    <name evidence="2" type="ORF">H8705_10025</name>
</gene>
<dbReference type="AlphaFoldDB" id="A0A926EQK1"/>
<evidence type="ECO:0000313" key="2">
    <source>
        <dbReference type="EMBL" id="MBC8585921.1"/>
    </source>
</evidence>
<keyword evidence="1" id="KW-0472">Membrane</keyword>
<comment type="caution">
    <text evidence="2">The sequence shown here is derived from an EMBL/GenBank/DDBJ whole genome shotgun (WGS) entry which is preliminary data.</text>
</comment>
<dbReference type="RefSeq" id="WP_262395630.1">
    <property type="nucleotide sequence ID" value="NZ_JACRTD010000007.1"/>
</dbReference>
<protein>
    <submittedName>
        <fullName evidence="2">Uncharacterized protein</fullName>
    </submittedName>
</protein>